<dbReference type="InterPro" id="IPR016181">
    <property type="entry name" value="Acyl_CoA_acyltransferase"/>
</dbReference>
<evidence type="ECO:0000313" key="2">
    <source>
        <dbReference type="EMBL" id="SJZ94711.1"/>
    </source>
</evidence>
<organism evidence="2 3">
    <name type="scientific">Marinactinospora thermotolerans DSM 45154</name>
    <dbReference type="NCBI Taxonomy" id="1122192"/>
    <lineage>
        <taxon>Bacteria</taxon>
        <taxon>Bacillati</taxon>
        <taxon>Actinomycetota</taxon>
        <taxon>Actinomycetes</taxon>
        <taxon>Streptosporangiales</taxon>
        <taxon>Nocardiopsidaceae</taxon>
        <taxon>Marinactinospora</taxon>
    </lineage>
</organism>
<feature type="domain" description="N-acetyltransferase" evidence="1">
    <location>
        <begin position="24"/>
        <end position="179"/>
    </location>
</feature>
<dbReference type="RefSeq" id="WP_078761301.1">
    <property type="nucleotide sequence ID" value="NZ_FUWS01000004.1"/>
</dbReference>
<dbReference type="Proteomes" id="UP000190637">
    <property type="component" value="Unassembled WGS sequence"/>
</dbReference>
<evidence type="ECO:0000259" key="1">
    <source>
        <dbReference type="PROSITE" id="PS51186"/>
    </source>
</evidence>
<dbReference type="GO" id="GO:0016747">
    <property type="term" value="F:acyltransferase activity, transferring groups other than amino-acyl groups"/>
    <property type="evidence" value="ECO:0007669"/>
    <property type="project" value="InterPro"/>
</dbReference>
<dbReference type="EMBL" id="FUWS01000004">
    <property type="protein sequence ID" value="SJZ94711.1"/>
    <property type="molecule type" value="Genomic_DNA"/>
</dbReference>
<keyword evidence="2" id="KW-0808">Transferase</keyword>
<dbReference type="Gene3D" id="3.40.630.30">
    <property type="match status" value="1"/>
</dbReference>
<dbReference type="OrthoDB" id="4403558at2"/>
<keyword evidence="3" id="KW-1185">Reference proteome</keyword>
<dbReference type="InterPro" id="IPR000182">
    <property type="entry name" value="GNAT_dom"/>
</dbReference>
<dbReference type="PROSITE" id="PS51186">
    <property type="entry name" value="GNAT"/>
    <property type="match status" value="1"/>
</dbReference>
<evidence type="ECO:0000313" key="3">
    <source>
        <dbReference type="Proteomes" id="UP000190637"/>
    </source>
</evidence>
<dbReference type="InterPro" id="IPR051531">
    <property type="entry name" value="N-acetyltransferase"/>
</dbReference>
<dbReference type="STRING" id="1122192.SAMN02745673_01984"/>
<proteinExistence type="predicted"/>
<sequence length="179" mass="19483">METRPGPRRRVTIVRTEPFTTRRLRMEPLRVEDAEEMAGALADPALYEHIGGRPPSPVELRQRYERLVAGSAEPGISWCNWVVRDGTGTAVGTVQATIGPVPGGLGAVIAWMVGVPWQGRGFASEAARGLIAWLHARGVRPVTAHIHPDNLASEAVARNCGLRRTDRHADGELVWTEAT</sequence>
<reference evidence="2 3" key="1">
    <citation type="submission" date="2017-02" db="EMBL/GenBank/DDBJ databases">
        <authorList>
            <person name="Peterson S.W."/>
        </authorList>
    </citation>
    <scope>NUCLEOTIDE SEQUENCE [LARGE SCALE GENOMIC DNA]</scope>
    <source>
        <strain evidence="2 3">DSM 45154</strain>
    </source>
</reference>
<protein>
    <submittedName>
        <fullName evidence="2">Protein N-acetyltransferase, RimJ/RimL family</fullName>
    </submittedName>
</protein>
<dbReference type="Pfam" id="PF13302">
    <property type="entry name" value="Acetyltransf_3"/>
    <property type="match status" value="1"/>
</dbReference>
<dbReference type="SUPFAM" id="SSF55729">
    <property type="entry name" value="Acyl-CoA N-acyltransferases (Nat)"/>
    <property type="match status" value="1"/>
</dbReference>
<dbReference type="PANTHER" id="PTHR43792">
    <property type="entry name" value="GNAT FAMILY, PUTATIVE (AFU_ORTHOLOGUE AFUA_3G00765)-RELATED-RELATED"/>
    <property type="match status" value="1"/>
</dbReference>
<name>A0A1T4PTV9_9ACTN</name>
<gene>
    <name evidence="2" type="ORF">SAMN02745673_01984</name>
</gene>
<accession>A0A1T4PTV9</accession>
<dbReference type="AlphaFoldDB" id="A0A1T4PTV9"/>